<sequence length="122" mass="13224">MANYFLVFTIFVLGTCFLGGLGDENPYSRGYTPLPFRNYDRGLNMLGGKTYIRELPDLVNLVFGLGGHIVGRAGWIIHDAFQSLFDGLATSEFKLRSHAAGHLPGEDDGVLGVDDLFGGLLG</sequence>
<comment type="caution">
    <text evidence="2">The sequence shown here is derived from an EMBL/GenBank/DDBJ whole genome shotgun (WGS) entry which is preliminary data.</text>
</comment>
<reference evidence="2 3" key="1">
    <citation type="journal article" date="2021" name="Elife">
        <title>Chloroplast acquisition without the gene transfer in kleptoplastic sea slugs, Plakobranchus ocellatus.</title>
        <authorList>
            <person name="Maeda T."/>
            <person name="Takahashi S."/>
            <person name="Yoshida T."/>
            <person name="Shimamura S."/>
            <person name="Takaki Y."/>
            <person name="Nagai Y."/>
            <person name="Toyoda A."/>
            <person name="Suzuki Y."/>
            <person name="Arimoto A."/>
            <person name="Ishii H."/>
            <person name="Satoh N."/>
            <person name="Nishiyama T."/>
            <person name="Hasebe M."/>
            <person name="Maruyama T."/>
            <person name="Minagawa J."/>
            <person name="Obokata J."/>
            <person name="Shigenobu S."/>
        </authorList>
    </citation>
    <scope>NUCLEOTIDE SEQUENCE [LARGE SCALE GENOMIC DNA]</scope>
</reference>
<dbReference type="Proteomes" id="UP000762676">
    <property type="component" value="Unassembled WGS sequence"/>
</dbReference>
<protein>
    <submittedName>
        <fullName evidence="2">Uncharacterized protein</fullName>
    </submittedName>
</protein>
<keyword evidence="3" id="KW-1185">Reference proteome</keyword>
<feature type="chain" id="PRO_5043416566" evidence="1">
    <location>
        <begin position="23"/>
        <end position="122"/>
    </location>
</feature>
<accession>A0AAV4I0W7</accession>
<gene>
    <name evidence="2" type="ORF">ElyMa_001132200</name>
</gene>
<name>A0AAV4I0W7_9GAST</name>
<keyword evidence="1" id="KW-0732">Signal</keyword>
<evidence type="ECO:0000256" key="1">
    <source>
        <dbReference type="SAM" id="SignalP"/>
    </source>
</evidence>
<organism evidence="2 3">
    <name type="scientific">Elysia marginata</name>
    <dbReference type="NCBI Taxonomy" id="1093978"/>
    <lineage>
        <taxon>Eukaryota</taxon>
        <taxon>Metazoa</taxon>
        <taxon>Spiralia</taxon>
        <taxon>Lophotrochozoa</taxon>
        <taxon>Mollusca</taxon>
        <taxon>Gastropoda</taxon>
        <taxon>Heterobranchia</taxon>
        <taxon>Euthyneura</taxon>
        <taxon>Panpulmonata</taxon>
        <taxon>Sacoglossa</taxon>
        <taxon>Placobranchoidea</taxon>
        <taxon>Plakobranchidae</taxon>
        <taxon>Elysia</taxon>
    </lineage>
</organism>
<evidence type="ECO:0000313" key="2">
    <source>
        <dbReference type="EMBL" id="GFS02769.1"/>
    </source>
</evidence>
<proteinExistence type="predicted"/>
<feature type="signal peptide" evidence="1">
    <location>
        <begin position="1"/>
        <end position="22"/>
    </location>
</feature>
<dbReference type="EMBL" id="BMAT01002247">
    <property type="protein sequence ID" value="GFS02769.1"/>
    <property type="molecule type" value="Genomic_DNA"/>
</dbReference>
<dbReference type="AlphaFoldDB" id="A0AAV4I0W7"/>
<evidence type="ECO:0000313" key="3">
    <source>
        <dbReference type="Proteomes" id="UP000762676"/>
    </source>
</evidence>